<evidence type="ECO:0000313" key="2">
    <source>
        <dbReference type="EMBL" id="PWA47851.1"/>
    </source>
</evidence>
<dbReference type="EMBL" id="PKPP01009625">
    <property type="protein sequence ID" value="PWA47851.1"/>
    <property type="molecule type" value="Genomic_DNA"/>
</dbReference>
<dbReference type="SUPFAM" id="SSF54001">
    <property type="entry name" value="Cysteine proteinases"/>
    <property type="match status" value="1"/>
</dbReference>
<dbReference type="Proteomes" id="UP000245207">
    <property type="component" value="Unassembled WGS sequence"/>
</dbReference>
<name>A0A2U1LFT7_ARTAN</name>
<feature type="compositionally biased region" description="Basic and acidic residues" evidence="1">
    <location>
        <begin position="559"/>
        <end position="573"/>
    </location>
</feature>
<feature type="region of interest" description="Disordered" evidence="1">
    <location>
        <begin position="1"/>
        <end position="45"/>
    </location>
</feature>
<feature type="compositionally biased region" description="Basic residues" evidence="1">
    <location>
        <begin position="422"/>
        <end position="447"/>
    </location>
</feature>
<dbReference type="InterPro" id="IPR038765">
    <property type="entry name" value="Papain-like_cys_pep_sf"/>
</dbReference>
<feature type="compositionally biased region" description="Acidic residues" evidence="1">
    <location>
        <begin position="395"/>
        <end position="409"/>
    </location>
</feature>
<feature type="compositionally biased region" description="Acidic residues" evidence="1">
    <location>
        <begin position="451"/>
        <end position="464"/>
    </location>
</feature>
<feature type="compositionally biased region" description="Basic and acidic residues" evidence="1">
    <location>
        <begin position="410"/>
        <end position="421"/>
    </location>
</feature>
<comment type="caution">
    <text evidence="2">The sequence shown here is derived from an EMBL/GenBank/DDBJ whole genome shotgun (WGS) entry which is preliminary data.</text>
</comment>
<feature type="compositionally biased region" description="Basic and acidic residues" evidence="1">
    <location>
        <begin position="326"/>
        <end position="342"/>
    </location>
</feature>
<feature type="compositionally biased region" description="Acidic residues" evidence="1">
    <location>
        <begin position="343"/>
        <end position="383"/>
    </location>
</feature>
<feature type="compositionally biased region" description="Acidic residues" evidence="1">
    <location>
        <begin position="1"/>
        <end position="16"/>
    </location>
</feature>
<feature type="compositionally biased region" description="Basic residues" evidence="1">
    <location>
        <begin position="477"/>
        <end position="504"/>
    </location>
</feature>
<dbReference type="AlphaFoldDB" id="A0A2U1LFT7"/>
<feature type="compositionally biased region" description="Basic and acidic residues" evidence="1">
    <location>
        <begin position="465"/>
        <end position="476"/>
    </location>
</feature>
<organism evidence="2 3">
    <name type="scientific">Artemisia annua</name>
    <name type="common">Sweet wormwood</name>
    <dbReference type="NCBI Taxonomy" id="35608"/>
    <lineage>
        <taxon>Eukaryota</taxon>
        <taxon>Viridiplantae</taxon>
        <taxon>Streptophyta</taxon>
        <taxon>Embryophyta</taxon>
        <taxon>Tracheophyta</taxon>
        <taxon>Spermatophyta</taxon>
        <taxon>Magnoliopsida</taxon>
        <taxon>eudicotyledons</taxon>
        <taxon>Gunneridae</taxon>
        <taxon>Pentapetalae</taxon>
        <taxon>asterids</taxon>
        <taxon>campanulids</taxon>
        <taxon>Asterales</taxon>
        <taxon>Asteraceae</taxon>
        <taxon>Asteroideae</taxon>
        <taxon>Anthemideae</taxon>
        <taxon>Artemisiinae</taxon>
        <taxon>Artemisia</taxon>
    </lineage>
</organism>
<evidence type="ECO:0000256" key="1">
    <source>
        <dbReference type="SAM" id="MobiDB-lite"/>
    </source>
</evidence>
<evidence type="ECO:0000313" key="3">
    <source>
        <dbReference type="Proteomes" id="UP000245207"/>
    </source>
</evidence>
<protein>
    <recommendedName>
        <fullName evidence="4">Ulp1 protease family, C-terminal catalytic domain-containing protein</fullName>
    </recommendedName>
</protein>
<dbReference type="Gene3D" id="3.40.395.10">
    <property type="entry name" value="Adenoviral Proteinase, Chain A"/>
    <property type="match status" value="1"/>
</dbReference>
<keyword evidence="3" id="KW-1185">Reference proteome</keyword>
<accession>A0A2U1LFT7</accession>
<dbReference type="PANTHER" id="PTHR34835">
    <property type="entry name" value="OS07G0283600 PROTEIN-RELATED"/>
    <property type="match status" value="1"/>
</dbReference>
<feature type="compositionally biased region" description="Polar residues" evidence="1">
    <location>
        <begin position="547"/>
        <end position="558"/>
    </location>
</feature>
<feature type="compositionally biased region" description="Basic and acidic residues" evidence="1">
    <location>
        <begin position="582"/>
        <end position="606"/>
    </location>
</feature>
<feature type="compositionally biased region" description="Low complexity" evidence="1">
    <location>
        <begin position="517"/>
        <end position="540"/>
    </location>
</feature>
<feature type="region of interest" description="Disordered" evidence="1">
    <location>
        <begin position="326"/>
        <end position="607"/>
    </location>
</feature>
<reference evidence="2 3" key="1">
    <citation type="journal article" date="2018" name="Mol. Plant">
        <title>The genome of Artemisia annua provides insight into the evolution of Asteraceae family and artemisinin biosynthesis.</title>
        <authorList>
            <person name="Shen Q."/>
            <person name="Zhang L."/>
            <person name="Liao Z."/>
            <person name="Wang S."/>
            <person name="Yan T."/>
            <person name="Shi P."/>
            <person name="Liu M."/>
            <person name="Fu X."/>
            <person name="Pan Q."/>
            <person name="Wang Y."/>
            <person name="Lv Z."/>
            <person name="Lu X."/>
            <person name="Zhang F."/>
            <person name="Jiang W."/>
            <person name="Ma Y."/>
            <person name="Chen M."/>
            <person name="Hao X."/>
            <person name="Li L."/>
            <person name="Tang Y."/>
            <person name="Lv G."/>
            <person name="Zhou Y."/>
            <person name="Sun X."/>
            <person name="Brodelius P.E."/>
            <person name="Rose J.K.C."/>
            <person name="Tang K."/>
        </authorList>
    </citation>
    <scope>NUCLEOTIDE SEQUENCE [LARGE SCALE GENOMIC DNA]</scope>
    <source>
        <strain evidence="3">cv. Huhao1</strain>
        <tissue evidence="2">Leaf</tissue>
    </source>
</reference>
<proteinExistence type="predicted"/>
<sequence length="876" mass="102030">METVEEDTEDEEDEEEQKVVSVKKENLKKQKGKKPTKKVTFPSCLTRSSPKAMSDAMVGLTDMRKKTLKDIGFERFINFPITELPGSLLYHVVHKFHPPSMELKLEKGSIKITKQRIHDMLGLPMGKNKLEDLEPRDHDDPFIAEWEGYTMGTVDNGAKVFPTVLKHVKENDVISDIDWCRYILECLRISKHNWEKVVTKGDFYYGPATILCLLYLDLTNSPKFQVMRHRPAMRSWNTQAMRKRIGMEIKDNCLGKLEHHEEFDPEEEQTSLDFYKGMDVYNEPLPPKRPGKKEEFVEKTEEKFETISNEKTELVETLKEGMQKFKGDKTLFNEGEGKKDEQNESDDGDTDDDDNDDGSDDGSNDDRGADDESDDGKDNDGSEQMETNVQQDKEKEEEDESETEDELEKELETEKEIPVENKKRKKLKTRRKRKKNWRRKKKLRSRNKEKEEEDESETEDELEKELETEKEIPVENKKRKKLKTRRKRKKNWRRKKKLRSRNRATQKIEKKTKSTTRKSVTPPEKMMTTKSKMKSISPPSFSLGISPLSSKPAAQTDTKTVEETPQVEKRAAVKTDTTTSEPKPKMEKRTRKMVAEEENKEQDPPAKRIKKASRYLVSPYNNRKTALKAPQTPDESMVSEALFSMQGDPYEFVFETEWVRGAATIRDNMQTLAPQLKVDVSIIDSFACILNYEETINKPAAPKINQFFHTGILAFFPIIAHEHFYPVGFNISKGTSVIIDSSPKAYDAKYKKECDVLKKLLSRYLESHNHEKAAEIASKKIMVMKVKWATKENVIDCGIFFMMHMEHYDGESAKNWNLEFSKEGREQEIEIIKIRIKYATKMLMHELDIHREKMSEEGFETCCKCNMMEKKWEIQK</sequence>
<gene>
    <name evidence="2" type="ORF">CTI12_AA383360</name>
</gene>
<evidence type="ECO:0008006" key="4">
    <source>
        <dbReference type="Google" id="ProtNLM"/>
    </source>
</evidence>